<protein>
    <recommendedName>
        <fullName evidence="4">ZSWIM4-8 C-terminal domain-containing protein</fullName>
    </recommendedName>
</protein>
<dbReference type="GO" id="GO:0008270">
    <property type="term" value="F:zinc ion binding"/>
    <property type="evidence" value="ECO:0007669"/>
    <property type="project" value="UniProtKB-KW"/>
</dbReference>
<organism evidence="5 6">
    <name type="scientific">Euphydryas editha</name>
    <name type="common">Edith's checkerspot</name>
    <dbReference type="NCBI Taxonomy" id="104508"/>
    <lineage>
        <taxon>Eukaryota</taxon>
        <taxon>Metazoa</taxon>
        <taxon>Ecdysozoa</taxon>
        <taxon>Arthropoda</taxon>
        <taxon>Hexapoda</taxon>
        <taxon>Insecta</taxon>
        <taxon>Pterygota</taxon>
        <taxon>Neoptera</taxon>
        <taxon>Endopterygota</taxon>
        <taxon>Lepidoptera</taxon>
        <taxon>Glossata</taxon>
        <taxon>Ditrysia</taxon>
        <taxon>Papilionoidea</taxon>
        <taxon>Nymphalidae</taxon>
        <taxon>Nymphalinae</taxon>
        <taxon>Euphydryas</taxon>
    </lineage>
</organism>
<feature type="domain" description="ZSWIM4-8 C-terminal" evidence="4">
    <location>
        <begin position="461"/>
        <end position="632"/>
    </location>
</feature>
<evidence type="ECO:0000313" key="6">
    <source>
        <dbReference type="Proteomes" id="UP001153954"/>
    </source>
</evidence>
<dbReference type="PANTHER" id="PTHR22619:SF0">
    <property type="entry name" value="ZINC FINGER SWIM DOMAIN-CONTAINING PROTEIN 6-LIKE PROTEIN"/>
    <property type="match status" value="1"/>
</dbReference>
<dbReference type="GO" id="GO:0031462">
    <property type="term" value="C:Cul2-RING ubiquitin ligase complex"/>
    <property type="evidence" value="ECO:0007669"/>
    <property type="project" value="TreeGrafter"/>
</dbReference>
<gene>
    <name evidence="5" type="ORF">EEDITHA_LOCUS5282</name>
</gene>
<evidence type="ECO:0000313" key="5">
    <source>
        <dbReference type="EMBL" id="CAH2089205.1"/>
    </source>
</evidence>
<evidence type="ECO:0000259" key="4">
    <source>
        <dbReference type="Pfam" id="PF21055"/>
    </source>
</evidence>
<evidence type="ECO:0000256" key="3">
    <source>
        <dbReference type="ARBA" id="ARBA00022833"/>
    </source>
</evidence>
<name>A0AAU9TUF8_EUPED</name>
<keyword evidence="1" id="KW-0479">Metal-binding</keyword>
<keyword evidence="3" id="KW-0862">Zinc</keyword>
<keyword evidence="6" id="KW-1185">Reference proteome</keyword>
<proteinExistence type="predicted"/>
<evidence type="ECO:0000256" key="1">
    <source>
        <dbReference type="ARBA" id="ARBA00022723"/>
    </source>
</evidence>
<evidence type="ECO:0000256" key="2">
    <source>
        <dbReference type="ARBA" id="ARBA00022771"/>
    </source>
</evidence>
<dbReference type="AlphaFoldDB" id="A0AAU9TUF8"/>
<keyword evidence="2" id="KW-0863">Zinc-finger</keyword>
<comment type="caution">
    <text evidence="5">The sequence shown here is derived from an EMBL/GenBank/DDBJ whole genome shotgun (WGS) entry which is preliminary data.</text>
</comment>
<dbReference type="PANTHER" id="PTHR22619">
    <property type="entry name" value="ZINC FINGER SWIM DOMAIN CONTAINING PROTEIN 4, 5, 6"/>
    <property type="match status" value="1"/>
</dbReference>
<dbReference type="InterPro" id="IPR048370">
    <property type="entry name" value="ZSWIM4-8_C"/>
</dbReference>
<reference evidence="5" key="1">
    <citation type="submission" date="2022-03" db="EMBL/GenBank/DDBJ databases">
        <authorList>
            <person name="Tunstrom K."/>
        </authorList>
    </citation>
    <scope>NUCLEOTIDE SEQUENCE</scope>
</reference>
<dbReference type="EMBL" id="CAKOGL010000008">
    <property type="protein sequence ID" value="CAH2089205.1"/>
    <property type="molecule type" value="Genomic_DNA"/>
</dbReference>
<dbReference type="Pfam" id="PF21055">
    <property type="entry name" value="ZSWIM4-8_C"/>
    <property type="match status" value="1"/>
</dbReference>
<accession>A0AAU9TUF8</accession>
<sequence>MDAGACLPAASTCALSHSQRCIGRDSRCWTGWTLEAIWCVYECLADACLAPDDQRASPRLHTYIDEEPNTGLPPRYQHVPVAGSKNPEETYLALALEAALLGLGMQRMLPSGLYAQERYCKQEERLISQLQRVEGEAAGGVCARVARALLAGGPASCLGTKLHPRSAPAHTFARFLFLALLPNDPDLAYRVGLRAMRLPMVEEAYALDGGGAAAGGAGAWHTLQHAEQQQAALASALLGAARGTPARLRAALAAAQRHVRSAAQLFRLAQDALRHAAPPDAPYHHRDLLAAAFELGLQVLRMTLSAVNWRRREMVRWLVTCATELGLDALLSIMQNWYELFTPTEATGPVAAAAMSHATALRLGLSFEQQEKLSATARTLALQCAAKDPPGCALSALSVCEGSAGAFEAACAAVGGAAARGALASSQLFAVARYMEQRGQPARAMRLATLAMRNLHLHYNQLFAVARYMEQRGQPARAMRLATLAMRNLHLHYNQDSHPAIADIHWAVALAHSLGRAELQAMLPLLVKNVQCAPVLSDVLRRCCVAAAGCSRARPPPPRPPTPLRPLLEAALRAYASTTHARLAHISPRHYADFVDFLGKARDTFALAHDGPHQFAALLQEIKLKYKGKKKLMFLVKERFG</sequence>
<dbReference type="Proteomes" id="UP001153954">
    <property type="component" value="Unassembled WGS sequence"/>
</dbReference>